<organism evidence="2">
    <name type="scientific">Brassica oleracea</name>
    <name type="common">Wild cabbage</name>
    <dbReference type="NCBI Taxonomy" id="3712"/>
    <lineage>
        <taxon>Eukaryota</taxon>
        <taxon>Viridiplantae</taxon>
        <taxon>Streptophyta</taxon>
        <taxon>Embryophyta</taxon>
        <taxon>Tracheophyta</taxon>
        <taxon>Spermatophyta</taxon>
        <taxon>Magnoliopsida</taxon>
        <taxon>eudicotyledons</taxon>
        <taxon>Gunneridae</taxon>
        <taxon>Pentapetalae</taxon>
        <taxon>rosids</taxon>
        <taxon>malvids</taxon>
        <taxon>Brassicales</taxon>
        <taxon>Brassicaceae</taxon>
        <taxon>Brassiceae</taxon>
        <taxon>Brassica</taxon>
    </lineage>
</organism>
<evidence type="ECO:0000313" key="2">
    <source>
        <dbReference type="EMBL" id="VDD49650.1"/>
    </source>
</evidence>
<reference evidence="2" key="1">
    <citation type="submission" date="2018-11" db="EMBL/GenBank/DDBJ databases">
        <authorList>
            <consortium name="Genoscope - CEA"/>
            <person name="William W."/>
        </authorList>
    </citation>
    <scope>NUCLEOTIDE SEQUENCE</scope>
</reference>
<evidence type="ECO:0000256" key="1">
    <source>
        <dbReference type="SAM" id="MobiDB-lite"/>
    </source>
</evidence>
<feature type="region of interest" description="Disordered" evidence="1">
    <location>
        <begin position="1"/>
        <end position="21"/>
    </location>
</feature>
<sequence>MRRKTRVPHQKNNNNLQPSHQDRYLLLQIPRHRDQTPYQLRTLHPSRNLKFWKLIMRGTVKLKRQRLMVLVLVMAKTWKGEVAVGKWKDHSMECRMGFAVIMRRNLEACERTELTETQEPTLPKFGAEKLITPNRYHQTQ</sequence>
<protein>
    <submittedName>
        <fullName evidence="2">Uncharacterized protein</fullName>
    </submittedName>
</protein>
<gene>
    <name evidence="2" type="ORF">BOLC1T02039H</name>
</gene>
<feature type="compositionally biased region" description="Polar residues" evidence="1">
    <location>
        <begin position="10"/>
        <end position="19"/>
    </location>
</feature>
<proteinExistence type="predicted"/>
<dbReference type="EMBL" id="LR031878">
    <property type="protein sequence ID" value="VDD49650.1"/>
    <property type="molecule type" value="Genomic_DNA"/>
</dbReference>
<accession>A0A3P6FBF2</accession>
<name>A0A3P6FBF2_BRAOL</name>
<dbReference type="AlphaFoldDB" id="A0A3P6FBF2"/>